<reference evidence="1 2" key="1">
    <citation type="submission" date="2023-07" db="EMBL/GenBank/DDBJ databases">
        <title>Sorghum-associated microbial communities from plants grown in Nebraska, USA.</title>
        <authorList>
            <person name="Schachtman D."/>
        </authorList>
    </citation>
    <scope>NUCLEOTIDE SEQUENCE [LARGE SCALE GENOMIC DNA]</scope>
    <source>
        <strain evidence="1 2">CC482</strain>
    </source>
</reference>
<dbReference type="Proteomes" id="UP001229346">
    <property type="component" value="Unassembled WGS sequence"/>
</dbReference>
<gene>
    <name evidence="1" type="ORF">J2T15_004192</name>
</gene>
<proteinExistence type="predicted"/>
<dbReference type="Pfam" id="PF19640">
    <property type="entry name" value="DUF6143"/>
    <property type="match status" value="1"/>
</dbReference>
<keyword evidence="2" id="KW-1185">Reference proteome</keyword>
<name>A0ABT9U512_PAEHA</name>
<evidence type="ECO:0000313" key="2">
    <source>
        <dbReference type="Proteomes" id="UP001229346"/>
    </source>
</evidence>
<protein>
    <submittedName>
        <fullName evidence="1">Uncharacterized protein</fullName>
    </submittedName>
</protein>
<dbReference type="EMBL" id="JAUSSU010000008">
    <property type="protein sequence ID" value="MDQ0114736.1"/>
    <property type="molecule type" value="Genomic_DNA"/>
</dbReference>
<dbReference type="InterPro" id="IPR046141">
    <property type="entry name" value="DUF6143"/>
</dbReference>
<sequence>MYSFGPPNVVDITNPFIKSLQGKYFMGETDQLQPTDSNRVWAALVNPSHSGVNLYFDMYVISNLSHDPLVSQICFCNGLPARGMMSHEVSATNLTFHPRPTPCVRVQFGSELDPTTFAAVPVSTRVIPGYSSLPSEKAGRWIFGPGQSLLFTLTGPMHRSAPAVLSFGWWEEPVGRY</sequence>
<comment type="caution">
    <text evidence="1">The sequence shown here is derived from an EMBL/GenBank/DDBJ whole genome shotgun (WGS) entry which is preliminary data.</text>
</comment>
<dbReference type="RefSeq" id="WP_307206115.1">
    <property type="nucleotide sequence ID" value="NZ_JAUSSU010000008.1"/>
</dbReference>
<accession>A0ABT9U512</accession>
<organism evidence="1 2">
    <name type="scientific">Paenibacillus harenae</name>
    <dbReference type="NCBI Taxonomy" id="306543"/>
    <lineage>
        <taxon>Bacteria</taxon>
        <taxon>Bacillati</taxon>
        <taxon>Bacillota</taxon>
        <taxon>Bacilli</taxon>
        <taxon>Bacillales</taxon>
        <taxon>Paenibacillaceae</taxon>
        <taxon>Paenibacillus</taxon>
    </lineage>
</organism>
<evidence type="ECO:0000313" key="1">
    <source>
        <dbReference type="EMBL" id="MDQ0114736.1"/>
    </source>
</evidence>